<evidence type="ECO:0000256" key="1">
    <source>
        <dbReference type="SAM" id="Phobius"/>
    </source>
</evidence>
<dbReference type="Gene3D" id="1.20.144.10">
    <property type="entry name" value="Phosphatidic acid phosphatase type 2/haloperoxidase"/>
    <property type="match status" value="2"/>
</dbReference>
<dbReference type="PANTHER" id="PTHR14969:SF13">
    <property type="entry name" value="AT30094P"/>
    <property type="match status" value="1"/>
</dbReference>
<dbReference type="PANTHER" id="PTHR14969">
    <property type="entry name" value="SPHINGOSINE-1-PHOSPHATE PHOSPHOHYDROLASE"/>
    <property type="match status" value="1"/>
</dbReference>
<dbReference type="RefSeq" id="WP_283733566.1">
    <property type="nucleotide sequence ID" value="NZ_CP125968.1"/>
</dbReference>
<keyword evidence="4" id="KW-1185">Reference proteome</keyword>
<comment type="caution">
    <text evidence="3">The sequence shown here is derived from an EMBL/GenBank/DDBJ whole genome shotgun (WGS) entry which is preliminary data.</text>
</comment>
<feature type="transmembrane region" description="Helical" evidence="1">
    <location>
        <begin position="161"/>
        <end position="181"/>
    </location>
</feature>
<evidence type="ECO:0000259" key="2">
    <source>
        <dbReference type="SMART" id="SM00014"/>
    </source>
</evidence>
<keyword evidence="1" id="KW-0812">Transmembrane</keyword>
<keyword evidence="1" id="KW-1133">Transmembrane helix</keyword>
<keyword evidence="1" id="KW-0472">Membrane</keyword>
<name>A0AAW9A6A2_9BACL</name>
<evidence type="ECO:0000313" key="3">
    <source>
        <dbReference type="EMBL" id="MDW0116647.1"/>
    </source>
</evidence>
<feature type="transmembrane region" description="Helical" evidence="1">
    <location>
        <begin position="12"/>
        <end position="30"/>
    </location>
</feature>
<feature type="transmembrane region" description="Helical" evidence="1">
    <location>
        <begin position="60"/>
        <end position="84"/>
    </location>
</feature>
<dbReference type="SMART" id="SM00014">
    <property type="entry name" value="acidPPc"/>
    <property type="match status" value="1"/>
</dbReference>
<dbReference type="EMBL" id="JAUBDJ010000003">
    <property type="protein sequence ID" value="MDW0116647.1"/>
    <property type="molecule type" value="Genomic_DNA"/>
</dbReference>
<evidence type="ECO:0000313" key="4">
    <source>
        <dbReference type="Proteomes" id="UP001271648"/>
    </source>
</evidence>
<feature type="transmembrane region" description="Helical" evidence="1">
    <location>
        <begin position="91"/>
        <end position="111"/>
    </location>
</feature>
<reference evidence="3 4" key="1">
    <citation type="submission" date="2023-06" db="EMBL/GenBank/DDBJ databases">
        <title>Sporosarcina sp. nov., isolated from Korean traditional fermented seafood 'Jeotgal'.</title>
        <authorList>
            <person name="Yang A.I."/>
            <person name="Shin N.-R."/>
        </authorList>
    </citation>
    <scope>NUCLEOTIDE SEQUENCE [LARGE SCALE GENOMIC DNA]</scope>
    <source>
        <strain evidence="3 4">KCTC43456</strain>
    </source>
</reference>
<protein>
    <submittedName>
        <fullName evidence="3">Phosphatase PAP2 family protein</fullName>
    </submittedName>
</protein>
<organism evidence="3 4">
    <name type="scientific">Sporosarcina thermotolerans</name>
    <dbReference type="NCBI Taxonomy" id="633404"/>
    <lineage>
        <taxon>Bacteria</taxon>
        <taxon>Bacillati</taxon>
        <taxon>Bacillota</taxon>
        <taxon>Bacilli</taxon>
        <taxon>Bacillales</taxon>
        <taxon>Caryophanaceae</taxon>
        <taxon>Sporosarcina</taxon>
    </lineage>
</organism>
<dbReference type="AlphaFoldDB" id="A0AAW9A6A2"/>
<feature type="transmembrane region" description="Helical" evidence="1">
    <location>
        <begin position="131"/>
        <end position="149"/>
    </location>
</feature>
<gene>
    <name evidence="3" type="ORF">QTL97_06845</name>
</gene>
<sequence>MKEKSLRPNIAIALCILFIGIFAYIATIISRDTIIGFDQPIIAIVQSREAPWLTPIMNGFSFVGSTKVVMVLIIAVTALLFWGFRAHSSAYFFFFATVGTSALNQTLKFIFKRERPEFHRLADAVGYSFPSGHTMMAFTLYAIAVILLWRKIRVPAGKIALLAFAVFMFGMIALSRIYLGVHYPSDIAGGIVASAFWVVFTVFIFDFYQRRKKQGLVNS</sequence>
<dbReference type="CDD" id="cd03392">
    <property type="entry name" value="PAP2_like_2"/>
    <property type="match status" value="1"/>
</dbReference>
<dbReference type="InterPro" id="IPR036938">
    <property type="entry name" value="PAP2/HPO_sf"/>
</dbReference>
<dbReference type="InterPro" id="IPR000326">
    <property type="entry name" value="PAP2/HPO"/>
</dbReference>
<dbReference type="Proteomes" id="UP001271648">
    <property type="component" value="Unassembled WGS sequence"/>
</dbReference>
<dbReference type="SUPFAM" id="SSF48317">
    <property type="entry name" value="Acid phosphatase/Vanadium-dependent haloperoxidase"/>
    <property type="match status" value="1"/>
</dbReference>
<dbReference type="Pfam" id="PF01569">
    <property type="entry name" value="PAP2"/>
    <property type="match status" value="1"/>
</dbReference>
<accession>A0AAW9A6A2</accession>
<feature type="transmembrane region" description="Helical" evidence="1">
    <location>
        <begin position="187"/>
        <end position="208"/>
    </location>
</feature>
<proteinExistence type="predicted"/>
<feature type="domain" description="Phosphatidic acid phosphatase type 2/haloperoxidase" evidence="2">
    <location>
        <begin position="90"/>
        <end position="202"/>
    </location>
</feature>